<evidence type="ECO:0000256" key="2">
    <source>
        <dbReference type="ARBA" id="ARBA00023002"/>
    </source>
</evidence>
<dbReference type="InterPro" id="IPR036188">
    <property type="entry name" value="FAD/NAD-bd_sf"/>
</dbReference>
<feature type="non-terminal residue" evidence="4">
    <location>
        <position position="1"/>
    </location>
</feature>
<dbReference type="Pfam" id="PF00890">
    <property type="entry name" value="FAD_binding_2"/>
    <property type="match status" value="1"/>
</dbReference>
<evidence type="ECO:0000256" key="1">
    <source>
        <dbReference type="ARBA" id="ARBA00022630"/>
    </source>
</evidence>
<dbReference type="Gene3D" id="3.90.700.10">
    <property type="entry name" value="Succinate dehydrogenase/fumarate reductase flavoprotein, catalytic domain"/>
    <property type="match status" value="1"/>
</dbReference>
<dbReference type="InterPro" id="IPR003953">
    <property type="entry name" value="FAD-dep_OxRdtase_2_FAD-bd"/>
</dbReference>
<organism evidence="4">
    <name type="scientific">marine sediment metagenome</name>
    <dbReference type="NCBI Taxonomy" id="412755"/>
    <lineage>
        <taxon>unclassified sequences</taxon>
        <taxon>metagenomes</taxon>
        <taxon>ecological metagenomes</taxon>
    </lineage>
</organism>
<dbReference type="Gene3D" id="3.50.50.60">
    <property type="entry name" value="FAD/NAD(P)-binding domain"/>
    <property type="match status" value="1"/>
</dbReference>
<proteinExistence type="predicted"/>
<accession>X1N955</accession>
<comment type="caution">
    <text evidence="4">The sequence shown here is derived from an EMBL/GenBank/DDBJ whole genome shotgun (WGS) entry which is preliminary data.</text>
</comment>
<dbReference type="SUPFAM" id="SSF51905">
    <property type="entry name" value="FAD/NAD(P)-binding domain"/>
    <property type="match status" value="1"/>
</dbReference>
<dbReference type="GO" id="GO:0016491">
    <property type="term" value="F:oxidoreductase activity"/>
    <property type="evidence" value="ECO:0007669"/>
    <property type="project" value="UniProtKB-KW"/>
</dbReference>
<gene>
    <name evidence="4" type="ORF">S06H3_27750</name>
</gene>
<name>X1N955_9ZZZZ</name>
<keyword evidence="2" id="KW-0560">Oxidoreductase</keyword>
<keyword evidence="1" id="KW-0285">Flavoprotein</keyword>
<dbReference type="AlphaFoldDB" id="X1N955"/>
<sequence>VDVLIIGSGGAGLSAALLAQENGAKVLIATKLRLGDSNTIGAEGGTQAADRPNDSPVLHYLDTMGGGHFENVPELVWAMARDAPMAIKWLEDLGVNWDKETDGSMRELELAGECRRRVHSCKDYTGLEVMRVLRDEVRCRDNIDYIEFEPAIELIMDDEGQVAGAILVNLETNELSLVRAKAVIVATGGLGRLHTQGFPTTNHYGATADGLAMAYRVGCSLIYGDSIQYHPTGAVYPLQFVGILITENVRALGGQIINIDGEQVACNLEPRDILASFEIRECTERHKG</sequence>
<evidence type="ECO:0000313" key="4">
    <source>
        <dbReference type="EMBL" id="GAI23385.1"/>
    </source>
</evidence>
<dbReference type="InterPro" id="IPR027477">
    <property type="entry name" value="Succ_DH/fumarate_Rdtase_cat_sf"/>
</dbReference>
<feature type="domain" description="FAD-dependent oxidoreductase 2 FAD-binding" evidence="3">
    <location>
        <begin position="2"/>
        <end position="281"/>
    </location>
</feature>
<dbReference type="PANTHER" id="PTHR11632">
    <property type="entry name" value="SUCCINATE DEHYDROGENASE 2 FLAVOPROTEIN SUBUNIT"/>
    <property type="match status" value="1"/>
</dbReference>
<evidence type="ECO:0000259" key="3">
    <source>
        <dbReference type="Pfam" id="PF00890"/>
    </source>
</evidence>
<dbReference type="InterPro" id="IPR030664">
    <property type="entry name" value="SdhA/FrdA/AprA"/>
</dbReference>
<dbReference type="PANTHER" id="PTHR11632:SF51">
    <property type="entry name" value="SUCCINATE DEHYDROGENASE [UBIQUINONE] FLAVOPROTEIN SUBUNIT, MITOCHONDRIAL"/>
    <property type="match status" value="1"/>
</dbReference>
<protein>
    <recommendedName>
        <fullName evidence="3">FAD-dependent oxidoreductase 2 FAD-binding domain-containing protein</fullName>
    </recommendedName>
</protein>
<reference evidence="4" key="1">
    <citation type="journal article" date="2014" name="Front. Microbiol.">
        <title>High frequency of phylogenetically diverse reductive dehalogenase-homologous genes in deep subseafloor sedimentary metagenomes.</title>
        <authorList>
            <person name="Kawai M."/>
            <person name="Futagami T."/>
            <person name="Toyoda A."/>
            <person name="Takaki Y."/>
            <person name="Nishi S."/>
            <person name="Hori S."/>
            <person name="Arai W."/>
            <person name="Tsubouchi T."/>
            <person name="Morono Y."/>
            <person name="Uchiyama I."/>
            <person name="Ito T."/>
            <person name="Fujiyama A."/>
            <person name="Inagaki F."/>
            <person name="Takami H."/>
        </authorList>
    </citation>
    <scope>NUCLEOTIDE SEQUENCE</scope>
    <source>
        <strain evidence="4">Expedition CK06-06</strain>
    </source>
</reference>
<dbReference type="EMBL" id="BARV01016124">
    <property type="protein sequence ID" value="GAI23385.1"/>
    <property type="molecule type" value="Genomic_DNA"/>
</dbReference>